<evidence type="ECO:0000256" key="1">
    <source>
        <dbReference type="ARBA" id="ARBA00006484"/>
    </source>
</evidence>
<evidence type="ECO:0000313" key="5">
    <source>
        <dbReference type="Proteomes" id="UP001312908"/>
    </source>
</evidence>
<sequence>MTTALVTGASAGFGREIARRLVREGMRVIGVARRAARLDALAAELGASFLPVSCDMRDVSALSDFQSSLPASWRDIDILINNAGLALGISKAQESRWADWAQMIETNVTGLTALTHALLPGMVARRRGHIVMMGSIAGRYPYQGGNVYGATKAYVAQFAANLRTDLLGLPIRVTNIAPGLCGGSEFSAVRMADAEAAAAVYAGTTPITPIDIAEIVSWVVQQPAHVNVNEIEVMPVCQAAGGLAIDRSTNHVD</sequence>
<dbReference type="PANTHER" id="PTHR42901:SF1">
    <property type="entry name" value="ALCOHOL DEHYDROGENASE"/>
    <property type="match status" value="1"/>
</dbReference>
<dbReference type="PANTHER" id="PTHR42901">
    <property type="entry name" value="ALCOHOL DEHYDROGENASE"/>
    <property type="match status" value="1"/>
</dbReference>
<dbReference type="InterPro" id="IPR036291">
    <property type="entry name" value="NAD(P)-bd_dom_sf"/>
</dbReference>
<dbReference type="Pfam" id="PF00106">
    <property type="entry name" value="adh_short"/>
    <property type="match status" value="1"/>
</dbReference>
<dbReference type="Proteomes" id="UP001312908">
    <property type="component" value="Unassembled WGS sequence"/>
</dbReference>
<dbReference type="EMBL" id="JAWJZY010000002">
    <property type="protein sequence ID" value="MEE8658161.1"/>
    <property type="molecule type" value="Genomic_DNA"/>
</dbReference>
<evidence type="ECO:0000313" key="4">
    <source>
        <dbReference type="EMBL" id="MEE8658161.1"/>
    </source>
</evidence>
<proteinExistence type="inferred from homology"/>
<evidence type="ECO:0000256" key="3">
    <source>
        <dbReference type="RuleBase" id="RU000363"/>
    </source>
</evidence>
<comment type="caution">
    <text evidence="4">The sequence shown here is derived from an EMBL/GenBank/DDBJ whole genome shotgun (WGS) entry which is preliminary data.</text>
</comment>
<dbReference type="RefSeq" id="WP_394819131.1">
    <property type="nucleotide sequence ID" value="NZ_JAWJZY010000002.1"/>
</dbReference>
<organism evidence="4 5">
    <name type="scientific">Sorlinia euscelidii</name>
    <dbReference type="NCBI Taxonomy" id="3081148"/>
    <lineage>
        <taxon>Bacteria</taxon>
        <taxon>Pseudomonadati</taxon>
        <taxon>Pseudomonadota</taxon>
        <taxon>Alphaproteobacteria</taxon>
        <taxon>Acetobacterales</taxon>
        <taxon>Acetobacteraceae</taxon>
        <taxon>Sorlinia</taxon>
    </lineage>
</organism>
<protein>
    <submittedName>
        <fullName evidence="4">3-hydroxy acid dehydrogenase</fullName>
    </submittedName>
</protein>
<keyword evidence="5" id="KW-1185">Reference proteome</keyword>
<gene>
    <name evidence="4" type="ORF">DOFOFD_03960</name>
</gene>
<evidence type="ECO:0000256" key="2">
    <source>
        <dbReference type="ARBA" id="ARBA00023002"/>
    </source>
</evidence>
<dbReference type="PROSITE" id="PS00061">
    <property type="entry name" value="ADH_SHORT"/>
    <property type="match status" value="1"/>
</dbReference>
<name>A0ABU7U2L2_9PROT</name>
<dbReference type="PRINTS" id="PR00080">
    <property type="entry name" value="SDRFAMILY"/>
</dbReference>
<dbReference type="InterPro" id="IPR020904">
    <property type="entry name" value="Sc_DH/Rdtase_CS"/>
</dbReference>
<dbReference type="PRINTS" id="PR00081">
    <property type="entry name" value="GDHRDH"/>
</dbReference>
<dbReference type="SUPFAM" id="SSF51735">
    <property type="entry name" value="NAD(P)-binding Rossmann-fold domains"/>
    <property type="match status" value="1"/>
</dbReference>
<dbReference type="InterPro" id="IPR002347">
    <property type="entry name" value="SDR_fam"/>
</dbReference>
<comment type="similarity">
    <text evidence="1 3">Belongs to the short-chain dehydrogenases/reductases (SDR) family.</text>
</comment>
<reference evidence="4 5" key="1">
    <citation type="submission" date="2023-10" db="EMBL/GenBank/DDBJ databases">
        <title>Sorlinia euscelidii gen. nov., sp. nov., an acetic acid bacteria isolated from the gut of Euscelidius variegatus emitter.</title>
        <authorList>
            <person name="Michoud G."/>
            <person name="Marasco R."/>
            <person name="Seferji K."/>
            <person name="Gonella E."/>
            <person name="Garuglieri E."/>
            <person name="Alma A."/>
            <person name="Mapelli F."/>
            <person name="Borin S."/>
            <person name="Daffonchio D."/>
            <person name="Crotti E."/>
        </authorList>
    </citation>
    <scope>NUCLEOTIDE SEQUENCE [LARGE SCALE GENOMIC DNA]</scope>
    <source>
        <strain evidence="4 5">EV16P</strain>
    </source>
</reference>
<dbReference type="Gene3D" id="3.40.50.720">
    <property type="entry name" value="NAD(P)-binding Rossmann-like Domain"/>
    <property type="match status" value="1"/>
</dbReference>
<keyword evidence="2" id="KW-0560">Oxidoreductase</keyword>
<accession>A0ABU7U2L2</accession>